<organism evidence="1 2">
    <name type="scientific">Oceanivirga miroungae</name>
    <dbReference type="NCBI Taxonomy" id="1130046"/>
    <lineage>
        <taxon>Bacteria</taxon>
        <taxon>Fusobacteriati</taxon>
        <taxon>Fusobacteriota</taxon>
        <taxon>Fusobacteriia</taxon>
        <taxon>Fusobacteriales</taxon>
        <taxon>Leptotrichiaceae</taxon>
        <taxon>Oceanivirga</taxon>
    </lineage>
</organism>
<accession>A0A6I8M4T1</accession>
<dbReference type="Gene3D" id="3.40.50.1240">
    <property type="entry name" value="Phosphoglycerate mutase-like"/>
    <property type="match status" value="1"/>
</dbReference>
<keyword evidence="2" id="KW-1185">Reference proteome</keyword>
<dbReference type="GO" id="GO:0008877">
    <property type="term" value="F:glucose-1-phosphatase activity"/>
    <property type="evidence" value="ECO:0007669"/>
    <property type="project" value="UniProtKB-EC"/>
</dbReference>
<name>A0A6I8M4T1_9FUSO</name>
<reference evidence="1 2" key="1">
    <citation type="submission" date="2019-10" db="EMBL/GenBank/DDBJ databases">
        <authorList>
            <person name="Blom J."/>
        </authorList>
    </citation>
    <scope>NUCLEOTIDE SEQUENCE [LARGE SCALE GENOMIC DNA]</scope>
    <source>
        <strain evidence="1 2">ES3154-GLU</strain>
    </source>
</reference>
<dbReference type="InterPro" id="IPR029033">
    <property type="entry name" value="His_PPase_superfam"/>
</dbReference>
<dbReference type="EC" id="3.1.3.10" evidence="1"/>
<evidence type="ECO:0000313" key="2">
    <source>
        <dbReference type="Proteomes" id="UP000419017"/>
    </source>
</evidence>
<dbReference type="AlphaFoldDB" id="A0A6I8M4T1"/>
<keyword evidence="1" id="KW-0378">Hydrolase</keyword>
<sequence>MKKIVKRVLFSRHGIRYPLFKNEKMIEKYGKDIVDWDFDKKEMGVLTKKGMLIENLFGQNLRDIMQINDNDDIKFYCNTTERTYTTSRALSLAMTPYKEQKINRAANDFKSLDKRFNTLVFDENLLNHELIKEIDKSLMPVYERIEKLYDLKDGTLKNNSTKLSVDKRGYIVVKGALMEATDLADVAVLKYYEGVDLDKIFKIEVEDVVDEIKYISIAKDMFLDAIFADRRYIESSDDNVYKMLLEELNSGDRLTCLVGHDSNIATITKMFNVDLRIDSRCMIEKYPIGAKLLFNIYDDNTYEMLYIFYHYEDIRNIGFNKPIIKRLKVGELDEKNNFSNN</sequence>
<proteinExistence type="predicted"/>
<dbReference type="Proteomes" id="UP000419017">
    <property type="component" value="Unassembled WGS sequence"/>
</dbReference>
<dbReference type="SUPFAM" id="SSF53254">
    <property type="entry name" value="Phosphoglycerate mutase-like"/>
    <property type="match status" value="1"/>
</dbReference>
<protein>
    <submittedName>
        <fullName evidence="1">Glucose-1-phosphatase</fullName>
        <ecNumber evidence="1">3.1.3.10</ecNumber>
    </submittedName>
</protein>
<evidence type="ECO:0000313" key="1">
    <source>
        <dbReference type="EMBL" id="VWL84914.1"/>
    </source>
</evidence>
<gene>
    <name evidence="1" type="ORF">OMES3154_00171</name>
</gene>
<dbReference type="EMBL" id="CABWIB010000001">
    <property type="protein sequence ID" value="VWL84914.1"/>
    <property type="molecule type" value="Genomic_DNA"/>
</dbReference>
<dbReference type="RefSeq" id="WP_156682964.1">
    <property type="nucleotide sequence ID" value="NZ_CABWIB010000001.1"/>
</dbReference>